<evidence type="ECO:0000313" key="2">
    <source>
        <dbReference type="EMBL" id="QQZ11141.1"/>
    </source>
</evidence>
<dbReference type="InterPro" id="IPR011037">
    <property type="entry name" value="Pyrv_Knase-like_insert_dom_sf"/>
</dbReference>
<dbReference type="Gene3D" id="2.40.33.20">
    <property type="entry name" value="PK beta-barrel domain-like"/>
    <property type="match status" value="1"/>
</dbReference>
<feature type="domain" description="MOSC" evidence="1">
    <location>
        <begin position="28"/>
        <end position="161"/>
    </location>
</feature>
<dbReference type="Proteomes" id="UP000595691">
    <property type="component" value="Chromosome"/>
</dbReference>
<dbReference type="InterPro" id="IPR005302">
    <property type="entry name" value="MoCF_Sase_C"/>
</dbReference>
<proteinExistence type="predicted"/>
<dbReference type="SUPFAM" id="SSF50800">
    <property type="entry name" value="PK beta-barrel domain-like"/>
    <property type="match status" value="1"/>
</dbReference>
<organism evidence="2 3">
    <name type="scientific">Heyndrickxia vini</name>
    <dbReference type="NCBI Taxonomy" id="1476025"/>
    <lineage>
        <taxon>Bacteria</taxon>
        <taxon>Bacillati</taxon>
        <taxon>Bacillota</taxon>
        <taxon>Bacilli</taxon>
        <taxon>Bacillales</taxon>
        <taxon>Bacillaceae</taxon>
        <taxon>Heyndrickxia</taxon>
    </lineage>
</organism>
<dbReference type="InterPro" id="IPR052353">
    <property type="entry name" value="Benzoxazolinone_Detox_Enz"/>
</dbReference>
<dbReference type="PANTHER" id="PTHR30212">
    <property type="entry name" value="PROTEIN YIIM"/>
    <property type="match status" value="1"/>
</dbReference>
<name>A0ABX7E7D2_9BACI</name>
<evidence type="ECO:0000313" key="3">
    <source>
        <dbReference type="Proteomes" id="UP000595691"/>
    </source>
</evidence>
<evidence type="ECO:0000259" key="1">
    <source>
        <dbReference type="PROSITE" id="PS51340"/>
    </source>
</evidence>
<dbReference type="PANTHER" id="PTHR30212:SF2">
    <property type="entry name" value="PROTEIN YIIM"/>
    <property type="match status" value="1"/>
</dbReference>
<reference evidence="2 3" key="1">
    <citation type="submission" date="2020-11" db="EMBL/GenBank/DDBJ databases">
        <title>Taxonomic evaluation of the Bacillus sporothermodurans group of bacteria based on whole genome sequences.</title>
        <authorList>
            <person name="Fiedler G."/>
            <person name="Herbstmann A.-D."/>
            <person name="Doll E."/>
            <person name="Wenning M."/>
            <person name="Brinks E."/>
            <person name="Kabisch J."/>
            <person name="Breitenwieser F."/>
            <person name="Lappann M."/>
            <person name="Boehnlein C."/>
            <person name="Franz C."/>
        </authorList>
    </citation>
    <scope>NUCLEOTIDE SEQUENCE [LARGE SCALE GENOMIC DNA]</scope>
    <source>
        <strain evidence="2 3">JCM 19841</strain>
    </source>
</reference>
<protein>
    <submittedName>
        <fullName evidence="2">MOSC domain-containing protein</fullName>
    </submittedName>
</protein>
<dbReference type="PROSITE" id="PS51340">
    <property type="entry name" value="MOSC"/>
    <property type="match status" value="1"/>
</dbReference>
<sequence length="213" mass="24391">MKIISLNIGKPKTSLYNNKEYISGIGKHRVKNVLLTKEQFVGDDVANPQFHGGPDRSVCFYPHEHYEQWEQEFDTSLMVPAFGENLTVSGMLEKDVCIGDIFQIGEAVVQITQGRIPCSTISKYNHIDPLLKRTIETCYTGYFARVLNEGVIMDNSEIVLIDKHPLLINVFHTMYTYFHSNDTDSIQQIIEVNELASDMKNKFIKKLKKNTQQ</sequence>
<keyword evidence="3" id="KW-1185">Reference proteome</keyword>
<dbReference type="Pfam" id="PF03473">
    <property type="entry name" value="MOSC"/>
    <property type="match status" value="1"/>
</dbReference>
<gene>
    <name evidence="2" type="ORF">I5776_09735</name>
</gene>
<accession>A0ABX7E7D2</accession>
<dbReference type="EMBL" id="CP065425">
    <property type="protein sequence ID" value="QQZ11141.1"/>
    <property type="molecule type" value="Genomic_DNA"/>
</dbReference>
<dbReference type="RefSeq" id="WP_202780413.1">
    <property type="nucleotide sequence ID" value="NZ_CP065425.1"/>
</dbReference>